<dbReference type="KEGG" id="dmp:FAK_19120"/>
<evidence type="ECO:0000256" key="4">
    <source>
        <dbReference type="ARBA" id="ARBA00022475"/>
    </source>
</evidence>
<dbReference type="NCBIfam" id="TIGR00915">
    <property type="entry name" value="2A0602"/>
    <property type="match status" value="1"/>
</dbReference>
<sequence>MFSRFFINRPIFAAVVSIVIVLGGLLTLVGLPIAQYPNIEPPTVTVTATYPGASATVVSATVAQPIEEQVNGVEGMIYMSSNSASDGSYTLTVTFETGTDPDMAQVLVQNRVGIATPKLPEDVRRLGVTTLKKSTNFALCINLLDTNGLYDDIFLANYATINIKDELARVYGVGDVQVYGAGTYSMRLWLDPQKLKTYSLTTDDVTSAIQEQNVQVAAGVIGQQPAPKGQNFQLTVNVLGRLSDVSQFEQIIIKTGSDGRIVRVKDVARVELGAQTYTIGSQLNQKPTATIMVYQLPGANLLQISDNCRKVLKELEPGFPEGVKAEVTYDASDVVRASIEEIVMTLVIAAILVILTVFIFLQDIRATLIPAITIPVSLIGTFAVMGILGFSINTLTLFGLVLAIGIVVDDAIVVVENCARNIDEHGLSSKEAAIKSMEEISGAVVATTLVLLAVFIPTAFMGGMTGILYKQFALTIATATFFSSINALTMSPALCALLLRPTKEHRNWFWRGFNAFLSWSTNRYESVVGLVVHKIGVSMIVYLILSGVAFYTMSQTATGFVPVEDQGYAIGTIQLPDGASMQRTQEVMDSVNKIVDGTPGIAFNISFTGLNLLDNTNNSNTGGLIAVYKSWGDRAGKPGESQPEMMGRINMGMYQIQEARAMAFPPPALPGLGLAGGFEYQLQDRGATGVQNLEEITNELIRDGNVTPGLTGMYTTFRADVPQLFVNVDRTKVKTLNVPLSTVFNTLQAYLGSAYVNDFNKFGRTFQVNMQAEARFRAKAEDIARLQVRNANGDMVPMATLASIQSTVGPQVLPRFNLYPAATIRGNAAPGYSSGQAIDLLKTLSEQKLPSSMGYAWSGITYQEVVAGGTGSVVFVVAVIFVFLVLAAQYESWKLPMPVILAVPLALLGAFVAVQLRSLDNNVYTQIGLVLLVGLATKNAILIVEFARDLHSEGKGIVEAAMDASRLRFRPILMTAFSFILGTLPLVVATGAGAGARVALGTAVFGGMLAATFLGVVFVPGLFVLFERMGSKKKNAQTAKPPAAPSAGQAATDGEGS</sequence>
<feature type="transmembrane region" description="Helical" evidence="10">
    <location>
        <begin position="368"/>
        <end position="392"/>
    </location>
</feature>
<dbReference type="AlphaFoldDB" id="A0AAU9ELL2"/>
<dbReference type="Gene3D" id="3.30.70.1320">
    <property type="entry name" value="Multidrug efflux transporter AcrB pore domain like"/>
    <property type="match status" value="1"/>
</dbReference>
<evidence type="ECO:0000256" key="2">
    <source>
        <dbReference type="ARBA" id="ARBA00010942"/>
    </source>
</evidence>
<evidence type="ECO:0000259" key="11">
    <source>
        <dbReference type="PROSITE" id="PS50156"/>
    </source>
</evidence>
<dbReference type="FunFam" id="1.20.1640.10:FF:000001">
    <property type="entry name" value="Efflux pump membrane transporter"/>
    <property type="match status" value="1"/>
</dbReference>
<comment type="subcellular location">
    <subcellularLocation>
        <location evidence="1">Cell inner membrane</location>
        <topology evidence="1">Multi-pass membrane protein</topology>
    </subcellularLocation>
</comment>
<organism evidence="12 13">
    <name type="scientific">Desulfoferula mesophila</name>
    <dbReference type="NCBI Taxonomy" id="3058419"/>
    <lineage>
        <taxon>Bacteria</taxon>
        <taxon>Pseudomonadati</taxon>
        <taxon>Thermodesulfobacteriota</taxon>
        <taxon>Desulfarculia</taxon>
        <taxon>Desulfarculales</taxon>
        <taxon>Desulfarculaceae</taxon>
        <taxon>Desulfoferula</taxon>
    </lineage>
</organism>
<dbReference type="SUPFAM" id="SSF82714">
    <property type="entry name" value="Multidrug efflux transporter AcrB TolC docking domain, DN and DC subdomains"/>
    <property type="match status" value="2"/>
</dbReference>
<evidence type="ECO:0000256" key="7">
    <source>
        <dbReference type="ARBA" id="ARBA00022989"/>
    </source>
</evidence>
<feature type="transmembrane region" description="Helical" evidence="10">
    <location>
        <begin position="865"/>
        <end position="887"/>
    </location>
</feature>
<dbReference type="GO" id="GO:0015562">
    <property type="term" value="F:efflux transmembrane transporter activity"/>
    <property type="evidence" value="ECO:0007669"/>
    <property type="project" value="InterPro"/>
</dbReference>
<dbReference type="GO" id="GO:0009636">
    <property type="term" value="P:response to toxic substance"/>
    <property type="evidence" value="ECO:0007669"/>
    <property type="project" value="UniProtKB-ARBA"/>
</dbReference>
<evidence type="ECO:0000313" key="12">
    <source>
        <dbReference type="EMBL" id="BEQ14846.1"/>
    </source>
</evidence>
<feature type="transmembrane region" description="Helical" evidence="10">
    <location>
        <begin position="472"/>
        <end position="499"/>
    </location>
</feature>
<keyword evidence="13" id="KW-1185">Reference proteome</keyword>
<accession>A0AAU9ELL2</accession>
<name>A0AAU9ELL2_9BACT</name>
<evidence type="ECO:0000256" key="9">
    <source>
        <dbReference type="SAM" id="MobiDB-lite"/>
    </source>
</evidence>
<dbReference type="RefSeq" id="WP_338606518.1">
    <property type="nucleotide sequence ID" value="NZ_AP028679.1"/>
</dbReference>
<feature type="transmembrane region" description="Helical" evidence="10">
    <location>
        <begin position="342"/>
        <end position="361"/>
    </location>
</feature>
<dbReference type="PANTHER" id="PTHR32063">
    <property type="match status" value="1"/>
</dbReference>
<evidence type="ECO:0000256" key="5">
    <source>
        <dbReference type="ARBA" id="ARBA00022519"/>
    </source>
</evidence>
<evidence type="ECO:0000256" key="8">
    <source>
        <dbReference type="ARBA" id="ARBA00023136"/>
    </source>
</evidence>
<feature type="transmembrane region" description="Helical" evidence="10">
    <location>
        <begin position="398"/>
        <end position="419"/>
    </location>
</feature>
<dbReference type="FunFam" id="3.30.70.1430:FF:000001">
    <property type="entry name" value="Efflux pump membrane transporter"/>
    <property type="match status" value="1"/>
</dbReference>
<dbReference type="Gene3D" id="1.20.1640.10">
    <property type="entry name" value="Multidrug efflux transporter AcrB transmembrane domain"/>
    <property type="match status" value="2"/>
</dbReference>
<dbReference type="Gene3D" id="3.30.70.1430">
    <property type="entry name" value="Multidrug efflux transporter AcrB pore domain"/>
    <property type="match status" value="2"/>
</dbReference>
<proteinExistence type="inferred from homology"/>
<keyword evidence="8 10" id="KW-0472">Membrane</keyword>
<feature type="transmembrane region" description="Helical" evidence="10">
    <location>
        <begin position="899"/>
        <end position="917"/>
    </location>
</feature>
<keyword evidence="6 10" id="KW-0812">Transmembrane</keyword>
<dbReference type="PANTHER" id="PTHR32063:SF11">
    <property type="entry name" value="CATION OR DRUG EFFLUX SYSTEM PROTEIN"/>
    <property type="match status" value="1"/>
</dbReference>
<keyword evidence="7 10" id="KW-1133">Transmembrane helix</keyword>
<comment type="similarity">
    <text evidence="2">Belongs to the resistance-nodulation-cell division (RND) (TC 2.A.6) family.</text>
</comment>
<feature type="transmembrane region" description="Helical" evidence="10">
    <location>
        <begin position="440"/>
        <end position="460"/>
    </location>
</feature>
<dbReference type="SUPFAM" id="SSF82693">
    <property type="entry name" value="Multidrug efflux transporter AcrB pore domain, PN1, PN2, PC1 and PC2 subdomains"/>
    <property type="match status" value="4"/>
</dbReference>
<dbReference type="Gene3D" id="3.30.2090.10">
    <property type="entry name" value="Multidrug efflux transporter AcrB TolC docking domain, DN and DC subdomains"/>
    <property type="match status" value="2"/>
</dbReference>
<feature type="transmembrane region" description="Helical" evidence="10">
    <location>
        <begin position="998"/>
        <end position="1026"/>
    </location>
</feature>
<evidence type="ECO:0000256" key="3">
    <source>
        <dbReference type="ARBA" id="ARBA00022448"/>
    </source>
</evidence>
<evidence type="ECO:0000256" key="10">
    <source>
        <dbReference type="SAM" id="Phobius"/>
    </source>
</evidence>
<feature type="region of interest" description="Disordered" evidence="9">
    <location>
        <begin position="1034"/>
        <end position="1057"/>
    </location>
</feature>
<dbReference type="GO" id="GO:0005886">
    <property type="term" value="C:plasma membrane"/>
    <property type="evidence" value="ECO:0007669"/>
    <property type="project" value="UniProtKB-SubCell"/>
</dbReference>
<feature type="transmembrane region" description="Helical" evidence="10">
    <location>
        <begin position="527"/>
        <end position="551"/>
    </location>
</feature>
<protein>
    <submittedName>
        <fullName evidence="12">Multidrug efflux RND transporter permease subunit</fullName>
    </submittedName>
</protein>
<dbReference type="InterPro" id="IPR000731">
    <property type="entry name" value="SSD"/>
</dbReference>
<dbReference type="PRINTS" id="PR00702">
    <property type="entry name" value="ACRIFLAVINRP"/>
</dbReference>
<gene>
    <name evidence="12" type="ORF">FAK_19120</name>
</gene>
<dbReference type="EMBL" id="AP028679">
    <property type="protein sequence ID" value="BEQ14846.1"/>
    <property type="molecule type" value="Genomic_DNA"/>
</dbReference>
<evidence type="ECO:0000256" key="6">
    <source>
        <dbReference type="ARBA" id="ARBA00022692"/>
    </source>
</evidence>
<feature type="domain" description="SSD" evidence="11">
    <location>
        <begin position="372"/>
        <end position="497"/>
    </location>
</feature>
<dbReference type="SUPFAM" id="SSF82866">
    <property type="entry name" value="Multidrug efflux transporter AcrB transmembrane domain"/>
    <property type="match status" value="2"/>
</dbReference>
<reference evidence="13" key="1">
    <citation type="journal article" date="2023" name="Arch. Microbiol.">
        <title>Desulfoferula mesophilus gen. nov. sp. nov., a mesophilic sulfate-reducing bacterium isolated from a brackish lake sediment.</title>
        <authorList>
            <person name="Watanabe T."/>
            <person name="Yabe T."/>
            <person name="Tsuji J.M."/>
            <person name="Fukui M."/>
        </authorList>
    </citation>
    <scope>NUCLEOTIDE SEQUENCE [LARGE SCALE GENOMIC DNA]</scope>
    <source>
        <strain evidence="13">12FAK</strain>
    </source>
</reference>
<dbReference type="Gene3D" id="3.30.70.1440">
    <property type="entry name" value="Multidrug efflux transporter AcrB pore domain"/>
    <property type="match status" value="1"/>
</dbReference>
<dbReference type="InterPro" id="IPR001036">
    <property type="entry name" value="Acrflvin-R"/>
</dbReference>
<dbReference type="InterPro" id="IPR027463">
    <property type="entry name" value="AcrB_DN_DC_subdom"/>
</dbReference>
<feature type="transmembrane region" description="Helical" evidence="10">
    <location>
        <begin position="923"/>
        <end position="944"/>
    </location>
</feature>
<dbReference type="GO" id="GO:0042910">
    <property type="term" value="F:xenobiotic transmembrane transporter activity"/>
    <property type="evidence" value="ECO:0007669"/>
    <property type="project" value="TreeGrafter"/>
</dbReference>
<dbReference type="InterPro" id="IPR004764">
    <property type="entry name" value="MdtF-like"/>
</dbReference>
<keyword evidence="3" id="KW-0813">Transport</keyword>
<keyword evidence="4" id="KW-1003">Cell membrane</keyword>
<dbReference type="Pfam" id="PF00873">
    <property type="entry name" value="ACR_tran"/>
    <property type="match status" value="1"/>
</dbReference>
<evidence type="ECO:0000256" key="1">
    <source>
        <dbReference type="ARBA" id="ARBA00004429"/>
    </source>
</evidence>
<dbReference type="Proteomes" id="UP001366166">
    <property type="component" value="Chromosome"/>
</dbReference>
<dbReference type="PROSITE" id="PS50156">
    <property type="entry name" value="SSD"/>
    <property type="match status" value="1"/>
</dbReference>
<feature type="transmembrane region" description="Helical" evidence="10">
    <location>
        <begin position="12"/>
        <end position="34"/>
    </location>
</feature>
<dbReference type="NCBIfam" id="NF000282">
    <property type="entry name" value="RND_permease_1"/>
    <property type="match status" value="1"/>
</dbReference>
<keyword evidence="5" id="KW-0997">Cell inner membrane</keyword>
<feature type="transmembrane region" description="Helical" evidence="10">
    <location>
        <begin position="972"/>
        <end position="992"/>
    </location>
</feature>
<evidence type="ECO:0000313" key="13">
    <source>
        <dbReference type="Proteomes" id="UP001366166"/>
    </source>
</evidence>